<feature type="transmembrane region" description="Helical" evidence="2">
    <location>
        <begin position="153"/>
        <end position="175"/>
    </location>
</feature>
<protein>
    <recommendedName>
        <fullName evidence="5">TIGR00341 family protein</fullName>
    </recommendedName>
</protein>
<keyword evidence="1" id="KW-0175">Coiled coil</keyword>
<keyword evidence="2" id="KW-0812">Transmembrane</keyword>
<feature type="transmembrane region" description="Helical" evidence="2">
    <location>
        <begin position="90"/>
        <end position="108"/>
    </location>
</feature>
<name>B3ECZ7_CHLL2</name>
<keyword evidence="2" id="KW-1133">Transmembrane helix</keyword>
<dbReference type="Pfam" id="PF04087">
    <property type="entry name" value="DUF389"/>
    <property type="match status" value="1"/>
</dbReference>
<dbReference type="RefSeq" id="WP_012466299.1">
    <property type="nucleotide sequence ID" value="NC_010803.1"/>
</dbReference>
<feature type="transmembrane region" description="Helical" evidence="2">
    <location>
        <begin position="56"/>
        <end position="78"/>
    </location>
</feature>
<dbReference type="eggNOG" id="COG1808">
    <property type="taxonomic scope" value="Bacteria"/>
</dbReference>
<keyword evidence="2" id="KW-0472">Membrane</keyword>
<reference evidence="3 4" key="1">
    <citation type="submission" date="2008-05" db="EMBL/GenBank/DDBJ databases">
        <title>Complete sequence of Chlorobium limicola DSM 245.</title>
        <authorList>
            <consortium name="US DOE Joint Genome Institute"/>
            <person name="Lucas S."/>
            <person name="Copeland A."/>
            <person name="Lapidus A."/>
            <person name="Glavina del Rio T."/>
            <person name="Dalin E."/>
            <person name="Tice H."/>
            <person name="Bruce D."/>
            <person name="Goodwin L."/>
            <person name="Pitluck S."/>
            <person name="Schmutz J."/>
            <person name="Larimer F."/>
            <person name="Land M."/>
            <person name="Hauser L."/>
            <person name="Kyrpides N."/>
            <person name="Ovchinnikova G."/>
            <person name="Zhao F."/>
            <person name="Li T."/>
            <person name="Liu Z."/>
            <person name="Overmann J."/>
            <person name="Bryant D.A."/>
            <person name="Richardson P."/>
        </authorList>
    </citation>
    <scope>NUCLEOTIDE SEQUENCE [LARGE SCALE GENOMIC DNA]</scope>
    <source>
        <strain evidence="4">DSM 245 / NBRC 103803 / 6330</strain>
    </source>
</reference>
<evidence type="ECO:0008006" key="5">
    <source>
        <dbReference type="Google" id="ProtNLM"/>
    </source>
</evidence>
<organism evidence="3 4">
    <name type="scientific">Chlorobium limicola (strain DSM 245 / NBRC 103803 / 6330)</name>
    <dbReference type="NCBI Taxonomy" id="290315"/>
    <lineage>
        <taxon>Bacteria</taxon>
        <taxon>Pseudomonadati</taxon>
        <taxon>Chlorobiota</taxon>
        <taxon>Chlorobiia</taxon>
        <taxon>Chlorobiales</taxon>
        <taxon>Chlorobiaceae</taxon>
        <taxon>Chlorobium/Pelodictyon group</taxon>
        <taxon>Chlorobium</taxon>
    </lineage>
</organism>
<dbReference type="KEGG" id="cli:Clim_1362"/>
<accession>B3ECZ7</accession>
<dbReference type="OrthoDB" id="9790659at2"/>
<dbReference type="Proteomes" id="UP000008841">
    <property type="component" value="Chromosome"/>
</dbReference>
<proteinExistence type="predicted"/>
<feature type="transmembrane region" description="Helical" evidence="2">
    <location>
        <begin position="128"/>
        <end position="146"/>
    </location>
</feature>
<evidence type="ECO:0000313" key="3">
    <source>
        <dbReference type="EMBL" id="ACD90422.1"/>
    </source>
</evidence>
<gene>
    <name evidence="3" type="ordered locus">Clim_1362</name>
</gene>
<sequence>MTSKLFQYFSISRDVESFRDIHSAVESDIEFKGARLWILIFAIVLASVGLNTNSTAVIIGAMLISPIMGPINGIGYSIATYDFALLRRSFKHLSFAIAASLVTSTLYFAVSPVSSAYSELLARTSPTIYDVLIALFGGLAGTMSLTTRLKGNVVPGVAIATALMPPLCTAGYGLATGQFPFFFGAFYLFTINTVFIGLSTVIFSQFMKFPIRSDIAEAQKARINRWITVVMLVTLVPSIYFGFVLVKKERFIENAGRFVRSAQVFRGDYLLRNDIDADNRRISLSYAGRSLTDESKAVLRKRAEEFGLGDATLSFEQGISFADITGDLGEKDKALAQLRNLTLTLEESRRIRDSLEQRAYTGKPLLRELRTVFPSVTACLFAEPYSFSAGDEEKPRKFAYVVISSSSGLADVEREKVKAWLKARLQNDTLRVVFEQEGELFR</sequence>
<dbReference type="EMBL" id="CP001097">
    <property type="protein sequence ID" value="ACD90422.1"/>
    <property type="molecule type" value="Genomic_DNA"/>
</dbReference>
<dbReference type="PANTHER" id="PTHR20992">
    <property type="entry name" value="AT15442P-RELATED"/>
    <property type="match status" value="1"/>
</dbReference>
<dbReference type="HOGENOM" id="CLU_032897_0_0_10"/>
<feature type="coiled-coil region" evidence="1">
    <location>
        <begin position="331"/>
        <end position="358"/>
    </location>
</feature>
<dbReference type="InterPro" id="IPR005240">
    <property type="entry name" value="DUF389"/>
</dbReference>
<evidence type="ECO:0000313" key="4">
    <source>
        <dbReference type="Proteomes" id="UP000008841"/>
    </source>
</evidence>
<dbReference type="AlphaFoldDB" id="B3ECZ7"/>
<feature type="transmembrane region" description="Helical" evidence="2">
    <location>
        <begin position="226"/>
        <end position="246"/>
    </location>
</feature>
<evidence type="ECO:0000256" key="1">
    <source>
        <dbReference type="SAM" id="Coils"/>
    </source>
</evidence>
<dbReference type="PANTHER" id="PTHR20992:SF9">
    <property type="entry name" value="AT15442P-RELATED"/>
    <property type="match status" value="1"/>
</dbReference>
<feature type="transmembrane region" description="Helical" evidence="2">
    <location>
        <begin position="181"/>
        <end position="206"/>
    </location>
</feature>
<feature type="transmembrane region" description="Helical" evidence="2">
    <location>
        <begin position="34"/>
        <end position="50"/>
    </location>
</feature>
<evidence type="ECO:0000256" key="2">
    <source>
        <dbReference type="SAM" id="Phobius"/>
    </source>
</evidence>
<dbReference type="STRING" id="290315.Clim_1362"/>